<comment type="pathway">
    <text evidence="1 6">Carbohydrate biosynthesis; dTDP-L-rhamnose biosynthesis.</text>
</comment>
<dbReference type="EC" id="1.1.1.133" evidence="3 6"/>
<organism evidence="8 9">
    <name type="scientific">Flectobacillus rivi</name>
    <dbReference type="NCBI Taxonomy" id="2984209"/>
    <lineage>
        <taxon>Bacteria</taxon>
        <taxon>Pseudomonadati</taxon>
        <taxon>Bacteroidota</taxon>
        <taxon>Cytophagia</taxon>
        <taxon>Cytophagales</taxon>
        <taxon>Flectobacillaceae</taxon>
        <taxon>Flectobacillus</taxon>
    </lineage>
</organism>
<dbReference type="RefSeq" id="WP_283380514.1">
    <property type="nucleotide sequence ID" value="NZ_JASHIE010000001.1"/>
</dbReference>
<keyword evidence="6 8" id="KW-0560">Oxidoreductase</keyword>
<evidence type="ECO:0000256" key="3">
    <source>
        <dbReference type="ARBA" id="ARBA00012929"/>
    </source>
</evidence>
<dbReference type="Gene3D" id="3.40.50.720">
    <property type="entry name" value="NAD(P)-binding Rossmann-like Domain"/>
    <property type="match status" value="1"/>
</dbReference>
<dbReference type="CDD" id="cd05254">
    <property type="entry name" value="dTDP_HR_like_SDR_e"/>
    <property type="match status" value="1"/>
</dbReference>
<dbReference type="PANTHER" id="PTHR10491">
    <property type="entry name" value="DTDP-4-DEHYDRORHAMNOSE REDUCTASE"/>
    <property type="match status" value="1"/>
</dbReference>
<dbReference type="InterPro" id="IPR005913">
    <property type="entry name" value="dTDP_dehydrorham_reduct"/>
</dbReference>
<dbReference type="Proteomes" id="UP001225761">
    <property type="component" value="Unassembled WGS sequence"/>
</dbReference>
<dbReference type="GO" id="GO:0008831">
    <property type="term" value="F:dTDP-4-dehydrorhamnose reductase activity"/>
    <property type="evidence" value="ECO:0007669"/>
    <property type="project" value="UniProtKB-EC"/>
</dbReference>
<accession>A0ABT6YX10</accession>
<evidence type="ECO:0000256" key="1">
    <source>
        <dbReference type="ARBA" id="ARBA00004781"/>
    </source>
</evidence>
<keyword evidence="9" id="KW-1185">Reference proteome</keyword>
<comment type="catalytic activity">
    <reaction evidence="5">
        <text>dTDP-beta-L-rhamnose + NADP(+) = dTDP-4-dehydro-beta-L-rhamnose + NADPH + H(+)</text>
        <dbReference type="Rhea" id="RHEA:21796"/>
        <dbReference type="ChEBI" id="CHEBI:15378"/>
        <dbReference type="ChEBI" id="CHEBI:57510"/>
        <dbReference type="ChEBI" id="CHEBI:57783"/>
        <dbReference type="ChEBI" id="CHEBI:58349"/>
        <dbReference type="ChEBI" id="CHEBI:62830"/>
        <dbReference type="EC" id="1.1.1.133"/>
    </reaction>
</comment>
<sequence length="284" mass="31740">MNILVFGGVGQLGQCIQKVAEQKNISDLIYLDEKEGNILDLELLKALFQQYTPSYVINCAAYTAVDKAEDEVEIARKVNKDGAANLAILSAEFDATLIHISTDFVFEGNQTGLLTEEDIANPVGVYGLTKLEGEIAIQETTQKYFTLRTSWLYSEFANNFVKTMIRLGKERSELGVIVDQVGSPTYAVDLAEVIIHIIESKSEAYGLYHFSNEGVTSWYDFATAIFELADLTVKVKALKTSEYPTKARRPFYSVMDKTKIKQNLGVAIPYWRDSLKVCLEELGN</sequence>
<comment type="function">
    <text evidence="6">Catalyzes the reduction of dTDP-6-deoxy-L-lyxo-4-hexulose to yield dTDP-L-rhamnose.</text>
</comment>
<dbReference type="EMBL" id="JASHIE010000001">
    <property type="protein sequence ID" value="MDI9873353.1"/>
    <property type="molecule type" value="Genomic_DNA"/>
</dbReference>
<protein>
    <recommendedName>
        <fullName evidence="4 6">dTDP-4-dehydrorhamnose reductase</fullName>
        <ecNumber evidence="3 6">1.1.1.133</ecNumber>
    </recommendedName>
</protein>
<evidence type="ECO:0000256" key="2">
    <source>
        <dbReference type="ARBA" id="ARBA00010944"/>
    </source>
</evidence>
<gene>
    <name evidence="8" type="primary">rfbD</name>
    <name evidence="8" type="ORF">QM481_02385</name>
</gene>
<dbReference type="Gene3D" id="3.90.25.10">
    <property type="entry name" value="UDP-galactose 4-epimerase, domain 1"/>
    <property type="match status" value="1"/>
</dbReference>
<evidence type="ECO:0000313" key="9">
    <source>
        <dbReference type="Proteomes" id="UP001225761"/>
    </source>
</evidence>
<dbReference type="SUPFAM" id="SSF51735">
    <property type="entry name" value="NAD(P)-binding Rossmann-fold domains"/>
    <property type="match status" value="1"/>
</dbReference>
<dbReference type="PANTHER" id="PTHR10491:SF4">
    <property type="entry name" value="METHIONINE ADENOSYLTRANSFERASE 2 SUBUNIT BETA"/>
    <property type="match status" value="1"/>
</dbReference>
<reference evidence="8 9" key="1">
    <citation type="submission" date="2023-05" db="EMBL/GenBank/DDBJ databases">
        <title>Novel species of genus Flectobacillus isolated from stream in China.</title>
        <authorList>
            <person name="Lu H."/>
        </authorList>
    </citation>
    <scope>NUCLEOTIDE SEQUENCE [LARGE SCALE GENOMIC DNA]</scope>
    <source>
        <strain evidence="8 9">LFS242W</strain>
    </source>
</reference>
<dbReference type="InterPro" id="IPR036291">
    <property type="entry name" value="NAD(P)-bd_dom_sf"/>
</dbReference>
<dbReference type="NCBIfam" id="TIGR01214">
    <property type="entry name" value="rmlD"/>
    <property type="match status" value="1"/>
</dbReference>
<evidence type="ECO:0000256" key="5">
    <source>
        <dbReference type="ARBA" id="ARBA00048200"/>
    </source>
</evidence>
<dbReference type="Pfam" id="PF04321">
    <property type="entry name" value="RmlD_sub_bind"/>
    <property type="match status" value="1"/>
</dbReference>
<name>A0ABT6YX10_9BACT</name>
<evidence type="ECO:0000256" key="4">
    <source>
        <dbReference type="ARBA" id="ARBA00017099"/>
    </source>
</evidence>
<dbReference type="InterPro" id="IPR029903">
    <property type="entry name" value="RmlD-like-bd"/>
</dbReference>
<proteinExistence type="inferred from homology"/>
<evidence type="ECO:0000256" key="6">
    <source>
        <dbReference type="RuleBase" id="RU364082"/>
    </source>
</evidence>
<comment type="caution">
    <text evidence="8">The sequence shown here is derived from an EMBL/GenBank/DDBJ whole genome shotgun (WGS) entry which is preliminary data.</text>
</comment>
<feature type="domain" description="RmlD-like substrate binding" evidence="7">
    <location>
        <begin position="1"/>
        <end position="282"/>
    </location>
</feature>
<evidence type="ECO:0000259" key="7">
    <source>
        <dbReference type="Pfam" id="PF04321"/>
    </source>
</evidence>
<evidence type="ECO:0000313" key="8">
    <source>
        <dbReference type="EMBL" id="MDI9873353.1"/>
    </source>
</evidence>
<comment type="similarity">
    <text evidence="2 6">Belongs to the dTDP-4-dehydrorhamnose reductase family.</text>
</comment>
<keyword evidence="6" id="KW-0521">NADP</keyword>